<dbReference type="GO" id="GO:0048487">
    <property type="term" value="F:beta-tubulin binding"/>
    <property type="evidence" value="ECO:0007669"/>
    <property type="project" value="TreeGrafter"/>
</dbReference>
<dbReference type="Proteomes" id="UP000037923">
    <property type="component" value="Unassembled WGS sequence"/>
</dbReference>
<dbReference type="RefSeq" id="XP_015660978.1">
    <property type="nucleotide sequence ID" value="XM_015800971.1"/>
</dbReference>
<organism evidence="4 5">
    <name type="scientific">Leptomonas pyrrhocoris</name>
    <name type="common">Firebug parasite</name>
    <dbReference type="NCBI Taxonomy" id="157538"/>
    <lineage>
        <taxon>Eukaryota</taxon>
        <taxon>Discoba</taxon>
        <taxon>Euglenozoa</taxon>
        <taxon>Kinetoplastea</taxon>
        <taxon>Metakinetoplastina</taxon>
        <taxon>Trypanosomatida</taxon>
        <taxon>Trypanosomatidae</taxon>
        <taxon>Leishmaniinae</taxon>
        <taxon>Leptomonas</taxon>
    </lineage>
</organism>
<dbReference type="OrthoDB" id="297923at2759"/>
<gene>
    <name evidence="4" type="ORF">ABB37_03579</name>
</gene>
<evidence type="ECO:0000313" key="4">
    <source>
        <dbReference type="EMBL" id="KPA82539.1"/>
    </source>
</evidence>
<dbReference type="AlphaFoldDB" id="A0A0M9G5F9"/>
<name>A0A0M9G5F9_LEPPY</name>
<evidence type="ECO:0000256" key="2">
    <source>
        <dbReference type="SAM" id="Coils"/>
    </source>
</evidence>
<reference evidence="4 5" key="1">
    <citation type="submission" date="2015-07" db="EMBL/GenBank/DDBJ databases">
        <title>High-quality genome of monoxenous trypanosomatid Leptomonas pyrrhocoris.</title>
        <authorList>
            <person name="Flegontov P."/>
            <person name="Butenko A."/>
            <person name="Firsov S."/>
            <person name="Vlcek C."/>
            <person name="Logacheva M.D."/>
            <person name="Field M."/>
            <person name="Filatov D."/>
            <person name="Flegontova O."/>
            <person name="Gerasimov E."/>
            <person name="Jackson A.P."/>
            <person name="Kelly S."/>
            <person name="Opperdoes F."/>
            <person name="O'Reilly A."/>
            <person name="Votypka J."/>
            <person name="Yurchenko V."/>
            <person name="Lukes J."/>
        </authorList>
    </citation>
    <scope>NUCLEOTIDE SEQUENCE [LARGE SCALE GENOMIC DNA]</scope>
    <source>
        <strain evidence="4">H10</strain>
    </source>
</reference>
<protein>
    <recommendedName>
        <fullName evidence="3">IC97/Casc1 N-terminal domain-containing protein</fullName>
    </recommendedName>
</protein>
<dbReference type="GO" id="GO:0008017">
    <property type="term" value="F:microtubule binding"/>
    <property type="evidence" value="ECO:0007669"/>
    <property type="project" value="TreeGrafter"/>
</dbReference>
<dbReference type="GO" id="GO:0005930">
    <property type="term" value="C:axoneme"/>
    <property type="evidence" value="ECO:0007669"/>
    <property type="project" value="TreeGrafter"/>
</dbReference>
<dbReference type="Pfam" id="PF15927">
    <property type="entry name" value="Casc1_N"/>
    <property type="match status" value="1"/>
</dbReference>
<dbReference type="PRINTS" id="PR02043">
    <property type="entry name" value="CANCERSCCP1"/>
</dbReference>
<feature type="domain" description="IC97/Casc1 N-terminal" evidence="3">
    <location>
        <begin position="37"/>
        <end position="281"/>
    </location>
</feature>
<proteinExistence type="inferred from homology"/>
<evidence type="ECO:0000313" key="5">
    <source>
        <dbReference type="Proteomes" id="UP000037923"/>
    </source>
</evidence>
<dbReference type="PANTHER" id="PTHR20929">
    <property type="entry name" value="LUNG ADENOMA SUSCEPTIBILITY 1-RELATED"/>
    <property type="match status" value="1"/>
</dbReference>
<comment type="similarity">
    <text evidence="1">Belongs to the DNAI7 family.</text>
</comment>
<evidence type="ECO:0000256" key="1">
    <source>
        <dbReference type="ARBA" id="ARBA00024332"/>
    </source>
</evidence>
<dbReference type="InterPro" id="IPR031826">
    <property type="entry name" value="IC97/Casc1_N"/>
</dbReference>
<accession>A0A0M9G5F9</accession>
<evidence type="ECO:0000259" key="3">
    <source>
        <dbReference type="Pfam" id="PF15927"/>
    </source>
</evidence>
<sequence>MPPKAKAPEVKPKSKKALALEEAINQANNDAQQIYRQHELLRAKADQIEKSHRENLYLDETVAKARLKEERQHYRKLLAELTAEEQLDYATYAKHSEWENISAASRLPDVRNPADINSFLTIWRNRQSASDVFVPETTIVSAGVPDETGKKKLTFIRGEQRLPPSKRQEAVQEELLQCYDAYELAEKIKEARDLAVDSVAGGATGAAAVTASASLSRKARCKPDDTLKDVYAQLCSTFDFVATNVLHFYDEVIDSPDGETLMRTVTSANPVIKFGMWVKTKDVTRSFTSLAFPEIEVRLDPKQVTLPKLPKALGLSRENIAVRAVQLAFDPFSCYVNERAQYYALDCTIKIDLLTFEERPRRNGEWLLRGETIESHQLHVEEYPPRTAEARAEDPALRISFEVPHTIVVRQPSLFIGKWNEETHEWEPCSRAMLGASFGNTAHVAENPRRATFVTAEFAQFAVLQETVADILYENWSLKPFDSNRILISLEGRHRGDATDREFRFMLEDARCRLLSPSDEALSALRQDWWSPAVLLRKLKQAGFNFLVRDEEAVFLENVVPKSRALEEKAYADIAQFCQYFTIANTHHNKHGEDPDMALFRVSKTWLRPEEEDESFDIPTAVDVWRSVRYRKDDCALALFTEADETTNLNLISGTETHHNLYSLLASVEGEEEIHGQLFNTNYLLRRCVTQFLHLVRPLSWG</sequence>
<dbReference type="PANTHER" id="PTHR20929:SF11">
    <property type="entry name" value="DYNEIN AXONEMAL INTERMEDIATE CHAIN 7"/>
    <property type="match status" value="1"/>
</dbReference>
<dbReference type="InterPro" id="IPR023247">
    <property type="entry name" value="IC97/Dnai7-like"/>
</dbReference>
<dbReference type="VEuPathDB" id="TriTrypDB:LpyrH10_05_4390"/>
<comment type="caution">
    <text evidence="4">The sequence shown here is derived from an EMBL/GenBank/DDBJ whole genome shotgun (WGS) entry which is preliminary data.</text>
</comment>
<dbReference type="OMA" id="THEWEPC"/>
<dbReference type="GeneID" id="26903870"/>
<feature type="coiled-coil region" evidence="2">
    <location>
        <begin position="17"/>
        <end position="87"/>
    </location>
</feature>
<dbReference type="EMBL" id="LGTL01000005">
    <property type="protein sequence ID" value="KPA82539.1"/>
    <property type="molecule type" value="Genomic_DNA"/>
</dbReference>
<keyword evidence="5" id="KW-1185">Reference proteome</keyword>
<keyword evidence="2" id="KW-0175">Coiled coil</keyword>